<evidence type="ECO:0000259" key="21">
    <source>
        <dbReference type="Pfam" id="PF00391"/>
    </source>
</evidence>
<dbReference type="InterPro" id="IPR040442">
    <property type="entry name" value="Pyrv_kinase-like_dom_sf"/>
</dbReference>
<reference evidence="24" key="1">
    <citation type="submission" date="2023-04" db="EMBL/GenBank/DDBJ databases">
        <title>Genome Encyclopedia of Bacteria and Archaea VI: Functional Genomics of Type Strains.</title>
        <authorList>
            <person name="Whitman W."/>
        </authorList>
    </citation>
    <scope>NUCLEOTIDE SEQUENCE</scope>
    <source>
        <strain evidence="24">Enz.4-51</strain>
    </source>
</reference>
<dbReference type="InterPro" id="IPR008731">
    <property type="entry name" value="PTS_EIN"/>
</dbReference>
<evidence type="ECO:0000259" key="22">
    <source>
        <dbReference type="Pfam" id="PF02896"/>
    </source>
</evidence>
<feature type="binding site" evidence="19">
    <location>
        <position position="307"/>
    </location>
    <ligand>
        <name>phosphoenolpyruvate</name>
        <dbReference type="ChEBI" id="CHEBI:58702"/>
    </ligand>
</feature>
<evidence type="ECO:0000256" key="6">
    <source>
        <dbReference type="ARBA" id="ARBA00012232"/>
    </source>
</evidence>
<keyword evidence="10 17" id="KW-0762">Sugar transport</keyword>
<dbReference type="GO" id="GO:0046872">
    <property type="term" value="F:metal ion binding"/>
    <property type="evidence" value="ECO:0007669"/>
    <property type="project" value="UniProtKB-KW"/>
</dbReference>
<dbReference type="InterPro" id="IPR006318">
    <property type="entry name" value="PTS_EI-like"/>
</dbReference>
<dbReference type="InterPro" id="IPR024692">
    <property type="entry name" value="PTS_EI"/>
</dbReference>
<comment type="similarity">
    <text evidence="5 17">Belongs to the PEP-utilizing enzyme family.</text>
</comment>
<evidence type="ECO:0000256" key="3">
    <source>
        <dbReference type="ARBA" id="ARBA00002728"/>
    </source>
</evidence>
<evidence type="ECO:0000256" key="20">
    <source>
        <dbReference type="PIRSR" id="PIRSR000732-3"/>
    </source>
</evidence>
<keyword evidence="13 17" id="KW-0479">Metal-binding</keyword>
<dbReference type="InterPro" id="IPR000121">
    <property type="entry name" value="PEP_util_C"/>
</dbReference>
<evidence type="ECO:0000256" key="10">
    <source>
        <dbReference type="ARBA" id="ARBA00022597"/>
    </source>
</evidence>
<proteinExistence type="inferred from homology"/>
<dbReference type="InterPro" id="IPR023151">
    <property type="entry name" value="PEP_util_CS"/>
</dbReference>
<keyword evidence="25" id="KW-1185">Reference proteome</keyword>
<dbReference type="InterPro" id="IPR008279">
    <property type="entry name" value="PEP-util_enz_mobile_dom"/>
</dbReference>
<name>A0AA43S503_9BURK</name>
<evidence type="ECO:0000256" key="9">
    <source>
        <dbReference type="ARBA" id="ARBA00022490"/>
    </source>
</evidence>
<gene>
    <name evidence="24" type="ORF">M2127_000110</name>
</gene>
<dbReference type="Gene3D" id="3.50.30.10">
    <property type="entry name" value="Phosphohistidine domain"/>
    <property type="match status" value="1"/>
</dbReference>
<feature type="binding site" evidence="19">
    <location>
        <position position="478"/>
    </location>
    <ligand>
        <name>phosphoenolpyruvate</name>
        <dbReference type="ChEBI" id="CHEBI:58702"/>
    </ligand>
</feature>
<evidence type="ECO:0000256" key="1">
    <source>
        <dbReference type="ARBA" id="ARBA00000683"/>
    </source>
</evidence>
<evidence type="ECO:0000256" key="18">
    <source>
        <dbReference type="PIRSR" id="PIRSR000732-1"/>
    </source>
</evidence>
<evidence type="ECO:0000256" key="7">
    <source>
        <dbReference type="ARBA" id="ARBA00016544"/>
    </source>
</evidence>
<keyword evidence="15 17" id="KW-0460">Magnesium</keyword>
<dbReference type="PANTHER" id="PTHR46244">
    <property type="entry name" value="PHOSPHOENOLPYRUVATE-PROTEIN PHOSPHOTRANSFERASE"/>
    <property type="match status" value="1"/>
</dbReference>
<evidence type="ECO:0000256" key="15">
    <source>
        <dbReference type="ARBA" id="ARBA00022842"/>
    </source>
</evidence>
<organism evidence="24 25">
    <name type="scientific">Polynucleobacter sphagniphilus</name>
    <dbReference type="NCBI Taxonomy" id="1743169"/>
    <lineage>
        <taxon>Bacteria</taxon>
        <taxon>Pseudomonadati</taxon>
        <taxon>Pseudomonadota</taxon>
        <taxon>Betaproteobacteria</taxon>
        <taxon>Burkholderiales</taxon>
        <taxon>Burkholderiaceae</taxon>
        <taxon>Polynucleobacter</taxon>
    </lineage>
</organism>
<dbReference type="InterPro" id="IPR036618">
    <property type="entry name" value="PtsI_HPr-bd_sf"/>
</dbReference>
<evidence type="ECO:0000256" key="12">
    <source>
        <dbReference type="ARBA" id="ARBA00022683"/>
    </source>
</evidence>
<dbReference type="SUPFAM" id="SSF52009">
    <property type="entry name" value="Phosphohistidine domain"/>
    <property type="match status" value="1"/>
</dbReference>
<evidence type="ECO:0000256" key="2">
    <source>
        <dbReference type="ARBA" id="ARBA00001946"/>
    </source>
</evidence>
<evidence type="ECO:0000256" key="11">
    <source>
        <dbReference type="ARBA" id="ARBA00022679"/>
    </source>
</evidence>
<dbReference type="InterPro" id="IPR015813">
    <property type="entry name" value="Pyrv/PenolPyrv_kinase-like_dom"/>
</dbReference>
<dbReference type="GO" id="GO:0016301">
    <property type="term" value="F:kinase activity"/>
    <property type="evidence" value="ECO:0007669"/>
    <property type="project" value="UniProtKB-KW"/>
</dbReference>
<comment type="subcellular location">
    <subcellularLocation>
        <location evidence="4 17">Cytoplasm</location>
    </subcellularLocation>
</comment>
<evidence type="ECO:0000313" key="24">
    <source>
        <dbReference type="EMBL" id="MDH6502827.1"/>
    </source>
</evidence>
<dbReference type="GeneID" id="83596404"/>
<evidence type="ECO:0000256" key="4">
    <source>
        <dbReference type="ARBA" id="ARBA00004496"/>
    </source>
</evidence>
<feature type="domain" description="Phosphotransferase system enzyme I N-terminal" evidence="23">
    <location>
        <begin position="6"/>
        <end position="129"/>
    </location>
</feature>
<keyword evidence="12 17" id="KW-0598">Phosphotransferase system</keyword>
<evidence type="ECO:0000256" key="19">
    <source>
        <dbReference type="PIRSR" id="PIRSR000732-2"/>
    </source>
</evidence>
<dbReference type="NCBIfam" id="TIGR01417">
    <property type="entry name" value="PTS_I_fam"/>
    <property type="match status" value="1"/>
</dbReference>
<dbReference type="SUPFAM" id="SSF47831">
    <property type="entry name" value="Enzyme I of the PEP:sugar phosphotransferase system HPr-binding (sub)domain"/>
    <property type="match status" value="1"/>
</dbReference>
<feature type="domain" description="PEP-utilising enzyme C-terminal" evidence="22">
    <location>
        <begin position="263"/>
        <end position="554"/>
    </location>
</feature>
<feature type="active site" description="Tele-phosphohistidine intermediate" evidence="18">
    <location>
        <position position="200"/>
    </location>
</feature>
<accession>A0AA43S503</accession>
<dbReference type="GO" id="GO:0008965">
    <property type="term" value="F:phosphoenolpyruvate-protein phosphotransferase activity"/>
    <property type="evidence" value="ECO:0007669"/>
    <property type="project" value="UniProtKB-EC"/>
</dbReference>
<dbReference type="GO" id="GO:0005737">
    <property type="term" value="C:cytoplasm"/>
    <property type="evidence" value="ECO:0007669"/>
    <property type="project" value="UniProtKB-SubCell"/>
</dbReference>
<protein>
    <recommendedName>
        <fullName evidence="7 17">Phosphoenolpyruvate-protein phosphotransferase</fullName>
        <ecNumber evidence="6 17">2.7.3.9</ecNumber>
    </recommendedName>
    <alternativeName>
        <fullName evidence="16 17">Phosphotransferase system, enzyme I</fullName>
    </alternativeName>
</protein>
<dbReference type="Proteomes" id="UP001161160">
    <property type="component" value="Unassembled WGS sequence"/>
</dbReference>
<evidence type="ECO:0000256" key="17">
    <source>
        <dbReference type="PIRNR" id="PIRNR000732"/>
    </source>
</evidence>
<evidence type="ECO:0000313" key="25">
    <source>
        <dbReference type="Proteomes" id="UP001161160"/>
    </source>
</evidence>
<dbReference type="SUPFAM" id="SSF51621">
    <property type="entry name" value="Phosphoenolpyruvate/pyruvate domain"/>
    <property type="match status" value="1"/>
</dbReference>
<evidence type="ECO:0000256" key="16">
    <source>
        <dbReference type="ARBA" id="ARBA00033235"/>
    </source>
</evidence>
<comment type="cofactor">
    <cofactor evidence="2 17 20">
        <name>Mg(2+)</name>
        <dbReference type="ChEBI" id="CHEBI:18420"/>
    </cofactor>
</comment>
<keyword evidence="8 17" id="KW-0813">Transport</keyword>
<evidence type="ECO:0000256" key="14">
    <source>
        <dbReference type="ARBA" id="ARBA00022777"/>
    </source>
</evidence>
<dbReference type="InterPro" id="IPR018274">
    <property type="entry name" value="PEP_util_AS"/>
</dbReference>
<keyword evidence="14 17" id="KW-0418">Kinase</keyword>
<dbReference type="GO" id="GO:0009401">
    <property type="term" value="P:phosphoenolpyruvate-dependent sugar phosphotransferase system"/>
    <property type="evidence" value="ECO:0007669"/>
    <property type="project" value="UniProtKB-KW"/>
</dbReference>
<dbReference type="PROSITE" id="PS00742">
    <property type="entry name" value="PEP_ENZYMES_2"/>
    <property type="match status" value="1"/>
</dbReference>
<feature type="binding site" evidence="19">
    <location>
        <begin position="467"/>
        <end position="468"/>
    </location>
    <ligand>
        <name>phosphoenolpyruvate</name>
        <dbReference type="ChEBI" id="CHEBI:58702"/>
    </ligand>
</feature>
<dbReference type="PANTHER" id="PTHR46244:SF3">
    <property type="entry name" value="PHOSPHOENOLPYRUVATE-PROTEIN PHOSPHOTRANSFERASE"/>
    <property type="match status" value="1"/>
</dbReference>
<evidence type="ECO:0000259" key="23">
    <source>
        <dbReference type="Pfam" id="PF05524"/>
    </source>
</evidence>
<dbReference type="InterPro" id="IPR036637">
    <property type="entry name" value="Phosphohistidine_dom_sf"/>
</dbReference>
<dbReference type="Pfam" id="PF02896">
    <property type="entry name" value="PEP-utilizers_C"/>
    <property type="match status" value="1"/>
</dbReference>
<dbReference type="Pfam" id="PF00391">
    <property type="entry name" value="PEP-utilizers"/>
    <property type="match status" value="1"/>
</dbReference>
<dbReference type="EC" id="2.7.3.9" evidence="6 17"/>
<dbReference type="Gene3D" id="1.10.274.10">
    <property type="entry name" value="PtsI, HPr-binding domain"/>
    <property type="match status" value="1"/>
</dbReference>
<dbReference type="Gene3D" id="3.20.20.60">
    <property type="entry name" value="Phosphoenolpyruvate-binding domains"/>
    <property type="match status" value="1"/>
</dbReference>
<dbReference type="RefSeq" id="WP_076023623.1">
    <property type="nucleotide sequence ID" value="NZ_JARXVV010000003.1"/>
</dbReference>
<dbReference type="PRINTS" id="PR01736">
    <property type="entry name" value="PHPHTRNFRASE"/>
</dbReference>
<dbReference type="Pfam" id="PF05524">
    <property type="entry name" value="PEP-utilisers_N"/>
    <property type="match status" value="1"/>
</dbReference>
<feature type="active site" description="Proton donor" evidence="18">
    <location>
        <position position="515"/>
    </location>
</feature>
<keyword evidence="9 17" id="KW-0963">Cytoplasm</keyword>
<comment type="function">
    <text evidence="3 17">General (non sugar-specific) component of the phosphoenolpyruvate-dependent sugar phosphotransferase system (sugar PTS). This major carbohydrate active-transport system catalyzes the phosphorylation of incoming sugar substrates concomitantly with their translocation across the cell membrane. Enzyme I transfers the phosphoryl group from phosphoenolpyruvate (PEP) to the phosphoryl carrier protein (HPr).</text>
</comment>
<dbReference type="AlphaFoldDB" id="A0AA43S503"/>
<dbReference type="PROSITE" id="PS00370">
    <property type="entry name" value="PEP_ENZYMES_PHOS_SITE"/>
    <property type="match status" value="1"/>
</dbReference>
<dbReference type="PIRSF" id="PIRSF000732">
    <property type="entry name" value="PTS_enzyme_I"/>
    <property type="match status" value="1"/>
</dbReference>
<comment type="catalytic activity">
    <reaction evidence="1 17">
        <text>L-histidyl-[protein] + phosphoenolpyruvate = N(pros)-phospho-L-histidyl-[protein] + pyruvate</text>
        <dbReference type="Rhea" id="RHEA:23880"/>
        <dbReference type="Rhea" id="RHEA-COMP:9745"/>
        <dbReference type="Rhea" id="RHEA-COMP:9746"/>
        <dbReference type="ChEBI" id="CHEBI:15361"/>
        <dbReference type="ChEBI" id="CHEBI:29979"/>
        <dbReference type="ChEBI" id="CHEBI:58702"/>
        <dbReference type="ChEBI" id="CHEBI:64837"/>
        <dbReference type="EC" id="2.7.3.9"/>
    </reaction>
</comment>
<dbReference type="InterPro" id="IPR050499">
    <property type="entry name" value="PEP-utilizing_PTS_enzyme"/>
</dbReference>
<feature type="domain" description="PEP-utilising enzyme mobile" evidence="21">
    <location>
        <begin position="166"/>
        <end position="236"/>
    </location>
</feature>
<dbReference type="EMBL" id="JARXYA010000001">
    <property type="protein sequence ID" value="MDH6502827.1"/>
    <property type="molecule type" value="Genomic_DNA"/>
</dbReference>
<feature type="binding site" evidence="20">
    <location>
        <position position="444"/>
    </location>
    <ligand>
        <name>Mg(2+)</name>
        <dbReference type="ChEBI" id="CHEBI:18420"/>
    </ligand>
</feature>
<feature type="binding site" evidence="20">
    <location>
        <position position="468"/>
    </location>
    <ligand>
        <name>Mg(2+)</name>
        <dbReference type="ChEBI" id="CHEBI:18420"/>
    </ligand>
</feature>
<feature type="binding site" evidence="19">
    <location>
        <position position="344"/>
    </location>
    <ligand>
        <name>phosphoenolpyruvate</name>
        <dbReference type="ChEBI" id="CHEBI:58702"/>
    </ligand>
</feature>
<evidence type="ECO:0000256" key="8">
    <source>
        <dbReference type="ARBA" id="ARBA00022448"/>
    </source>
</evidence>
<evidence type="ECO:0000256" key="5">
    <source>
        <dbReference type="ARBA" id="ARBA00007837"/>
    </source>
</evidence>
<keyword evidence="11 17" id="KW-0808">Transferase</keyword>
<comment type="caution">
    <text evidence="24">The sequence shown here is derived from an EMBL/GenBank/DDBJ whole genome shotgun (WGS) entry which is preliminary data.</text>
</comment>
<evidence type="ECO:0000256" key="13">
    <source>
        <dbReference type="ARBA" id="ARBA00022723"/>
    </source>
</evidence>
<sequence length="583" mass="64369">MTFALHGIPVSKGIAIGKAVLISRAALEVSHYLIEAGKEELEAQKLINAFEQVRLELEQLRYGLPKDAPGEMAAFLDVHGMILADPALAEKPLKLIRSQRLNAAWALTTELNDLLEQFSEIEDTYLKERANDIRQVAERVLKALKSGEKESTEDPELALFGEVDVDAIIVAHDIAPHDMLRFKDRALTGFVTDLGGKTSHTAIVARSMEIPAVVGVRHASEMIRHGDWLILDGEHGVVIVAPDEQLLSEYRSLRAQALEDTRQLQQLKYAKTRTLDGVDISLFANIELPEDATQAVEVGAVGVGLFRSEFLFMDRNQALPDEEKQYQEYRRVVDLMHGLPVNIRTIDVGADKALGAGTDLSQTGTSPLGLRAIRWSLTEPEIFLTQLRAILRASAHGQARIMIPMLAHAKEIDETLRLIEKAKQQLHQRGKAFNPNIQVGAMIEIPAAALVLPLFIKRFDFLSIGTNDLIQYTLAIDRADHAVAHLYDPLHPAILYLLSNIISQAKRANVPISVCGEMAGDPALTKLLLALGLTDFSMHFSQLLLVKQEILQADVGQLQAHIPQLLEAVEPEAQAKALEFLLA</sequence>